<feature type="compositionally biased region" description="Low complexity" evidence="1">
    <location>
        <begin position="28"/>
        <end position="57"/>
    </location>
</feature>
<feature type="chain" id="PRO_5046310570" evidence="2">
    <location>
        <begin position="23"/>
        <end position="645"/>
    </location>
</feature>
<evidence type="ECO:0000256" key="1">
    <source>
        <dbReference type="SAM" id="MobiDB-lite"/>
    </source>
</evidence>
<gene>
    <name evidence="3" type="ORF">NX782_18365</name>
</gene>
<organism evidence="3 4">
    <name type="scientific">Massilia norwichensis</name>
    <dbReference type="NCBI Taxonomy" id="1442366"/>
    <lineage>
        <taxon>Bacteria</taxon>
        <taxon>Pseudomonadati</taxon>
        <taxon>Pseudomonadota</taxon>
        <taxon>Betaproteobacteria</taxon>
        <taxon>Burkholderiales</taxon>
        <taxon>Oxalobacteraceae</taxon>
        <taxon>Telluria group</taxon>
        <taxon>Massilia</taxon>
    </lineage>
</organism>
<keyword evidence="2" id="KW-0732">Signal</keyword>
<dbReference type="RefSeq" id="WP_258846926.1">
    <property type="nucleotide sequence ID" value="NZ_JANUGX010000024.1"/>
</dbReference>
<feature type="signal peptide" evidence="2">
    <location>
        <begin position="1"/>
        <end position="22"/>
    </location>
</feature>
<keyword evidence="4" id="KW-1185">Reference proteome</keyword>
<evidence type="ECO:0000313" key="4">
    <source>
        <dbReference type="Proteomes" id="UP001205560"/>
    </source>
</evidence>
<dbReference type="InterPro" id="IPR010281">
    <property type="entry name" value="DUF885"/>
</dbReference>
<accession>A0ABT2AAC4</accession>
<evidence type="ECO:0000256" key="2">
    <source>
        <dbReference type="SAM" id="SignalP"/>
    </source>
</evidence>
<dbReference type="PANTHER" id="PTHR33361:SF15">
    <property type="entry name" value="DUF885 FAMILY LIPOPROTEIN"/>
    <property type="match status" value="1"/>
</dbReference>
<proteinExistence type="predicted"/>
<dbReference type="PANTHER" id="PTHR33361">
    <property type="entry name" value="GLR0591 PROTEIN"/>
    <property type="match status" value="1"/>
</dbReference>
<reference evidence="3 4" key="1">
    <citation type="submission" date="2022-08" db="EMBL/GenBank/DDBJ databases">
        <title>Reclassification of Massilia species as members of the genera Telluria, Duganella, Pseudoduganella, Mokoshia gen. nov. and Zemynaea gen. nov. using orthogonal and non-orthogonal genome-based approaches.</title>
        <authorList>
            <person name="Bowman J.P."/>
        </authorList>
    </citation>
    <scope>NUCLEOTIDE SEQUENCE [LARGE SCALE GENOMIC DNA]</scope>
    <source>
        <strain evidence="3 4">LMG 28164</strain>
    </source>
</reference>
<comment type="caution">
    <text evidence="3">The sequence shown here is derived from an EMBL/GenBank/DDBJ whole genome shotgun (WGS) entry which is preliminary data.</text>
</comment>
<protein>
    <submittedName>
        <fullName evidence="3">DUF885 domain-containing protein</fullName>
    </submittedName>
</protein>
<dbReference type="Pfam" id="PF05960">
    <property type="entry name" value="DUF885"/>
    <property type="match status" value="1"/>
</dbReference>
<evidence type="ECO:0000313" key="3">
    <source>
        <dbReference type="EMBL" id="MCS0591155.1"/>
    </source>
</evidence>
<dbReference type="Proteomes" id="UP001205560">
    <property type="component" value="Unassembled WGS sequence"/>
</dbReference>
<dbReference type="EMBL" id="JANUGX010000024">
    <property type="protein sequence ID" value="MCS0591155.1"/>
    <property type="molecule type" value="Genomic_DNA"/>
</dbReference>
<name>A0ABT2AAC4_9BURK</name>
<sequence length="645" mass="71889">MMKTKIAPKLALAVLLTSFALAPASARTSKAAKPKQTSSAKAKSSAKSKGAGKSAAKGKGKAAAVAAPVAAAAVAAAAPAPSPAPTSQNRNDRYMDSLSMQFLTALWRVDPEGGIYVGKFDAAAKLTIPDAPTRAKELAFTDEWLEKFRKLNADKLSPNQRTDLAVLLNKLQYDRWKLTVYRDFEWNPAQFNVAQPLDLILNTEYAAKPQRLRTILKRLADVPAYYQAAQASILHPTREHTQLAISQAPGTLVVLADVGKAAQESSQLTPQEKAIFAQRVANAGSAVLAWVDYLSDLDKSQEQMQRARSFRLGKELYEQKFAFEIQSSSTAEQTYRKALAARDDLLTRMDALADQLWPQTMGNASKPNDRFRKIGMVIDKLSLQHVAPADFLPEIRRQIPQLQEYVIKNNLVTIDPSKPLVVRETPLYQRGVAGASIDAPGPYRPKDKTYYNVTPLDGLTPQQAESSLREYNNWMLQILNIHEAIPGHYTQLMNANRSPSLVKSLFGNGAMIEGWAVYGERMMLESGYGNNAPELMLMWCKWNLRSVSNTILDYSVHVLGMNREQALDLLVRQAFQTPQEAVEKWRRVQLSSVQLTSYFSGYSDIVELRERRKQQLGERFNLKAFHDQFLSYGNAPVRIIGQLMQ</sequence>
<feature type="region of interest" description="Disordered" evidence="1">
    <location>
        <begin position="25"/>
        <end position="57"/>
    </location>
</feature>